<feature type="domain" description="B box-type" evidence="2">
    <location>
        <begin position="1"/>
        <end position="26"/>
    </location>
</feature>
<keyword evidence="1" id="KW-0812">Transmembrane</keyword>
<dbReference type="CDD" id="cd19756">
    <property type="entry name" value="Bbox2"/>
    <property type="match status" value="1"/>
</dbReference>
<name>A0A1F5VKV1_9BACT</name>
<protein>
    <recommendedName>
        <fullName evidence="2">B box-type domain-containing protein</fullName>
    </recommendedName>
</protein>
<dbReference type="InterPro" id="IPR043738">
    <property type="entry name" value="DUF5683"/>
</dbReference>
<gene>
    <name evidence="3" type="ORF">A2Y62_22275</name>
</gene>
<organism evidence="3 4">
    <name type="scientific">Candidatus Fischerbacteria bacterium RBG_13_37_8</name>
    <dbReference type="NCBI Taxonomy" id="1817863"/>
    <lineage>
        <taxon>Bacteria</taxon>
        <taxon>Candidatus Fischeribacteriota</taxon>
    </lineage>
</organism>
<evidence type="ECO:0000259" key="2">
    <source>
        <dbReference type="PROSITE" id="PS50119"/>
    </source>
</evidence>
<evidence type="ECO:0000313" key="3">
    <source>
        <dbReference type="EMBL" id="OGF63581.1"/>
    </source>
</evidence>
<dbReference type="InterPro" id="IPR000315">
    <property type="entry name" value="Znf_B-box"/>
</dbReference>
<proteinExistence type="predicted"/>
<comment type="caution">
    <text evidence="3">The sequence shown here is derived from an EMBL/GenBank/DDBJ whole genome shotgun (WGS) entry which is preliminary data.</text>
</comment>
<keyword evidence="1" id="KW-1133">Transmembrane helix</keyword>
<evidence type="ECO:0000313" key="4">
    <source>
        <dbReference type="Proteomes" id="UP000178943"/>
    </source>
</evidence>
<dbReference type="PROSITE" id="PS50119">
    <property type="entry name" value="ZF_BBOX"/>
    <property type="match status" value="1"/>
</dbReference>
<dbReference type="Proteomes" id="UP000178943">
    <property type="component" value="Unassembled WGS sequence"/>
</dbReference>
<dbReference type="Pfam" id="PF18917">
    <property type="entry name" value="LiaI-LiaF-like_TM1"/>
    <property type="match status" value="1"/>
</dbReference>
<dbReference type="EMBL" id="MFGW01000162">
    <property type="protein sequence ID" value="OGF63581.1"/>
    <property type="molecule type" value="Genomic_DNA"/>
</dbReference>
<accession>A0A1F5VKV1</accession>
<dbReference type="GO" id="GO:0008270">
    <property type="term" value="F:zinc ion binding"/>
    <property type="evidence" value="ECO:0007669"/>
    <property type="project" value="InterPro"/>
</dbReference>
<feature type="transmembrane region" description="Helical" evidence="1">
    <location>
        <begin position="75"/>
        <end position="93"/>
    </location>
</feature>
<feature type="transmembrane region" description="Helical" evidence="1">
    <location>
        <begin position="105"/>
        <end position="122"/>
    </location>
</feature>
<keyword evidence="1" id="KW-0472">Membrane</keyword>
<feature type="transmembrane region" description="Helical" evidence="1">
    <location>
        <begin position="143"/>
        <end position="164"/>
    </location>
</feature>
<dbReference type="Pfam" id="PF18935">
    <property type="entry name" value="DUF5683"/>
    <property type="match status" value="1"/>
</dbReference>
<dbReference type="AlphaFoldDB" id="A0A1F5VKV1"/>
<reference evidence="3 4" key="1">
    <citation type="journal article" date="2016" name="Nat. Commun.">
        <title>Thousands of microbial genomes shed light on interconnected biogeochemical processes in an aquifer system.</title>
        <authorList>
            <person name="Anantharaman K."/>
            <person name="Brown C.T."/>
            <person name="Hug L.A."/>
            <person name="Sharon I."/>
            <person name="Castelle C.J."/>
            <person name="Probst A.J."/>
            <person name="Thomas B.C."/>
            <person name="Singh A."/>
            <person name="Wilkins M.J."/>
            <person name="Karaoz U."/>
            <person name="Brodie E.L."/>
            <person name="Williams K.H."/>
            <person name="Hubbard S.S."/>
            <person name="Banfield J.F."/>
        </authorList>
    </citation>
    <scope>NUCLEOTIDE SEQUENCE [LARGE SCALE GENOMIC DNA]</scope>
</reference>
<dbReference type="STRING" id="1817863.A2Y62_22275"/>
<dbReference type="InterPro" id="IPR043726">
    <property type="entry name" value="LiaI-LiaF-like_TM1"/>
</dbReference>
<feature type="transmembrane region" description="Helical" evidence="1">
    <location>
        <begin position="170"/>
        <end position="187"/>
    </location>
</feature>
<evidence type="ECO:0000256" key="1">
    <source>
        <dbReference type="SAM" id="Phobius"/>
    </source>
</evidence>
<sequence>MKCYVHNEVEAELFCQQCGKACCNECIHKIGELYYCDTCKDTVRQEIQVKTKSPGLALFLSFLIPGAGQLYNNQYLKGASIIAFLVGIIYTIASDAVVAELHQGIAIMSSVAIFVIWLFSMIDAYNEASYLRKGIQRIDVRLTIYWAVIAIITGILLLLFNFNVIPDNHFYKLWPFVLIAIGGRFLIKTSGNHKREESNE</sequence>